<accession>A0A926NB66</accession>
<evidence type="ECO:0000259" key="2">
    <source>
        <dbReference type="Pfam" id="PF15657"/>
    </source>
</evidence>
<dbReference type="Pfam" id="PF15657">
    <property type="entry name" value="Tox-HNH-EHHH"/>
    <property type="match status" value="1"/>
</dbReference>
<keyword evidence="4" id="KW-1185">Reference proteome</keyword>
<feature type="domain" description="HNH/Endo VII superfamily nuclease toxins" evidence="2">
    <location>
        <begin position="2"/>
        <end position="50"/>
    </location>
</feature>
<dbReference type="Proteomes" id="UP000661691">
    <property type="component" value="Unassembled WGS sequence"/>
</dbReference>
<reference evidence="3" key="1">
    <citation type="submission" date="2020-09" db="EMBL/GenBank/DDBJ databases">
        <title>A novel bacterium of genus Hazenella, isolated from South China Sea.</title>
        <authorList>
            <person name="Huang H."/>
            <person name="Mo K."/>
            <person name="Hu Y."/>
        </authorList>
    </citation>
    <scope>NUCLEOTIDE SEQUENCE</scope>
    <source>
        <strain evidence="3">IB182357</strain>
    </source>
</reference>
<dbReference type="EMBL" id="JACXAH010000033">
    <property type="protein sequence ID" value="MBD1373671.1"/>
    <property type="molecule type" value="Genomic_DNA"/>
</dbReference>
<comment type="caution">
    <text evidence="3">The sequence shown here is derived from an EMBL/GenBank/DDBJ whole genome shotgun (WGS) entry which is preliminary data.</text>
</comment>
<evidence type="ECO:0000256" key="1">
    <source>
        <dbReference type="SAM" id="MobiDB-lite"/>
    </source>
</evidence>
<proteinExistence type="predicted"/>
<protein>
    <recommendedName>
        <fullName evidence="2">HNH/Endo VII superfamily nuclease toxins domain-containing protein</fullName>
    </recommendedName>
</protein>
<dbReference type="InterPro" id="IPR028048">
    <property type="entry name" value="Tox-HNH-EHHH"/>
</dbReference>
<name>A0A926NB66_9BACL</name>
<dbReference type="AlphaFoldDB" id="A0A926NB66"/>
<gene>
    <name evidence="3" type="ORF">IC620_15090</name>
</gene>
<organism evidence="3 4">
    <name type="scientific">Polycladospora coralii</name>
    <dbReference type="NCBI Taxonomy" id="2771432"/>
    <lineage>
        <taxon>Bacteria</taxon>
        <taxon>Bacillati</taxon>
        <taxon>Bacillota</taxon>
        <taxon>Bacilli</taxon>
        <taxon>Bacillales</taxon>
        <taxon>Thermoactinomycetaceae</taxon>
        <taxon>Polycladospora</taxon>
    </lineage>
</organism>
<sequence>MNKGDIIIQDHGAGHVFPDGKGSQVPHFNIRKGSNVRTGSVKETKDHYNFRK</sequence>
<evidence type="ECO:0000313" key="4">
    <source>
        <dbReference type="Proteomes" id="UP000661691"/>
    </source>
</evidence>
<evidence type="ECO:0000313" key="3">
    <source>
        <dbReference type="EMBL" id="MBD1373671.1"/>
    </source>
</evidence>
<feature type="region of interest" description="Disordered" evidence="1">
    <location>
        <begin position="1"/>
        <end position="31"/>
    </location>
</feature>